<dbReference type="Proteomes" id="UP001372834">
    <property type="component" value="Unassembled WGS sequence"/>
</dbReference>
<dbReference type="EMBL" id="JAWJWE010000002">
    <property type="protein sequence ID" value="KAK6643729.1"/>
    <property type="molecule type" value="Genomic_DNA"/>
</dbReference>
<organism evidence="1 2">
    <name type="scientific">Polyplax serrata</name>
    <name type="common">Common mouse louse</name>
    <dbReference type="NCBI Taxonomy" id="468196"/>
    <lineage>
        <taxon>Eukaryota</taxon>
        <taxon>Metazoa</taxon>
        <taxon>Ecdysozoa</taxon>
        <taxon>Arthropoda</taxon>
        <taxon>Hexapoda</taxon>
        <taxon>Insecta</taxon>
        <taxon>Pterygota</taxon>
        <taxon>Neoptera</taxon>
        <taxon>Paraneoptera</taxon>
        <taxon>Psocodea</taxon>
        <taxon>Troctomorpha</taxon>
        <taxon>Phthiraptera</taxon>
        <taxon>Anoplura</taxon>
        <taxon>Polyplacidae</taxon>
        <taxon>Polyplax</taxon>
    </lineage>
</organism>
<evidence type="ECO:0008006" key="3">
    <source>
        <dbReference type="Google" id="ProtNLM"/>
    </source>
</evidence>
<dbReference type="PANTHER" id="PTHR21106:SF2">
    <property type="entry name" value="NADH DEHYDROGENASE [UBIQUINONE] 1 BETA SUBCOMPLEX SUBUNIT 6"/>
    <property type="match status" value="1"/>
</dbReference>
<proteinExistence type="predicted"/>
<dbReference type="AlphaFoldDB" id="A0AAN8SD63"/>
<gene>
    <name evidence="1" type="ORF">RUM43_005239</name>
</gene>
<dbReference type="GO" id="GO:0005739">
    <property type="term" value="C:mitochondrion"/>
    <property type="evidence" value="ECO:0007669"/>
    <property type="project" value="GOC"/>
</dbReference>
<dbReference type="Pfam" id="PF09782">
    <property type="entry name" value="NDUF_B6"/>
    <property type="match status" value="1"/>
</dbReference>
<name>A0AAN8SD63_POLSC</name>
<accession>A0AAN8SD63</accession>
<reference evidence="1 2" key="1">
    <citation type="submission" date="2023-10" db="EMBL/GenBank/DDBJ databases">
        <title>Genomes of two closely related lineages of the louse Polyplax serrata with different host specificities.</title>
        <authorList>
            <person name="Martinu J."/>
            <person name="Tarabai H."/>
            <person name="Stefka J."/>
            <person name="Hypsa V."/>
        </authorList>
    </citation>
    <scope>NUCLEOTIDE SEQUENCE [LARGE SCALE GENOMIC DNA]</scope>
    <source>
        <strain evidence="1">HR10_N</strain>
    </source>
</reference>
<dbReference type="GO" id="GO:0006120">
    <property type="term" value="P:mitochondrial electron transport, NADH to ubiquinone"/>
    <property type="evidence" value="ECO:0007669"/>
    <property type="project" value="InterPro"/>
</dbReference>
<evidence type="ECO:0000313" key="2">
    <source>
        <dbReference type="Proteomes" id="UP001372834"/>
    </source>
</evidence>
<sequence length="189" mass="21800">MGGHSSPSGGVKVFSIGGRMVDIRQRCMGMTDEERRWRAQFLKDQQLSHNEPREVPELYKDTTNFFRRLYDRPSRNLEKALTSTMGQRWGPFMHSLITRGTRAVIIIYAISYYLKYHANDWTRATSCTLHFSRAPLSIDDTNFPNYEKKSDQDYFDHGFRSSPLAKKVERPTPATEVPRVLDASCGSQL</sequence>
<dbReference type="InterPro" id="IPR019174">
    <property type="entry name" value="NADH_DH_b-subcmplx_su6"/>
</dbReference>
<dbReference type="PANTHER" id="PTHR21106">
    <property type="entry name" value="NADH DEHYDROGENASE [UBIQUINONE] 1 BETA SUBCOMPLEX SUBUNIT 6"/>
    <property type="match status" value="1"/>
</dbReference>
<comment type="caution">
    <text evidence="1">The sequence shown here is derived from an EMBL/GenBank/DDBJ whole genome shotgun (WGS) entry which is preliminary data.</text>
</comment>
<evidence type="ECO:0000313" key="1">
    <source>
        <dbReference type="EMBL" id="KAK6643729.1"/>
    </source>
</evidence>
<protein>
    <recommendedName>
        <fullName evidence="3">NADH dehydrogenase [ubiquinone] 1 beta subcomplex subunit 6</fullName>
    </recommendedName>
</protein>